<evidence type="ECO:0000256" key="6">
    <source>
        <dbReference type="ARBA" id="ARBA00022737"/>
    </source>
</evidence>
<dbReference type="InterPro" id="IPR001611">
    <property type="entry name" value="Leu-rich_rpt"/>
</dbReference>
<keyword evidence="4" id="KW-0963">Cytoplasm</keyword>
<dbReference type="SMART" id="SM01052">
    <property type="entry name" value="CAP_GLY"/>
    <property type="match status" value="1"/>
</dbReference>
<evidence type="ECO:0000256" key="9">
    <source>
        <dbReference type="ARBA" id="ARBA00030180"/>
    </source>
</evidence>
<protein>
    <recommendedName>
        <fullName evidence="3">Tubulin-specific chaperone E</fullName>
    </recommendedName>
    <alternativeName>
        <fullName evidence="9">Tubulin-folding cofactor E</fullName>
    </alternativeName>
</protein>
<dbReference type="STRING" id="27835.A0A0N4YUH3"/>
<keyword evidence="7" id="KW-0143">Chaperone</keyword>
<sequence length="249" mass="27821">MLKLGDRVSVNGHAATVRYIGDVSGHPGQWVGVEWDDPNRGKHDGVVGDVRYFSTRSPKGGSLVKIENVKAGVDLLTAVLNRYADDIDENLGVVSHKTVVLVGMQSTSVEQSKIHDLSHIVLESCLVSAPPPETCAPFRRCTTLNLYNNLLFRWEDVRAILRFFPRIRELVLSLEKLSVNDCGIREIVIHIGQFPSLTMLNIRNNKIPEWSSINQLQSLPKLSVLYIDCDNLCCAPNIDVHEVCILFHI</sequence>
<evidence type="ECO:0000313" key="12">
    <source>
        <dbReference type="Proteomes" id="UP000271162"/>
    </source>
</evidence>
<keyword evidence="6" id="KW-0677">Repeat</keyword>
<dbReference type="Gene3D" id="3.80.10.10">
    <property type="entry name" value="Ribonuclease Inhibitor"/>
    <property type="match status" value="1"/>
</dbReference>
<reference evidence="13" key="1">
    <citation type="submission" date="2017-02" db="UniProtKB">
        <authorList>
            <consortium name="WormBaseParasite"/>
        </authorList>
    </citation>
    <scope>IDENTIFICATION</scope>
</reference>
<keyword evidence="5" id="KW-0433">Leucine-rich repeat</keyword>
<evidence type="ECO:0000256" key="8">
    <source>
        <dbReference type="ARBA" id="ARBA00026055"/>
    </source>
</evidence>
<evidence type="ECO:0000256" key="5">
    <source>
        <dbReference type="ARBA" id="ARBA00022614"/>
    </source>
</evidence>
<evidence type="ECO:0000259" key="10">
    <source>
        <dbReference type="PROSITE" id="PS50245"/>
    </source>
</evidence>
<dbReference type="PROSITE" id="PS50245">
    <property type="entry name" value="CAP_GLY_2"/>
    <property type="match status" value="1"/>
</dbReference>
<dbReference type="EMBL" id="UYSL01025649">
    <property type="protein sequence ID" value="VDL84634.1"/>
    <property type="molecule type" value="Genomic_DNA"/>
</dbReference>
<evidence type="ECO:0000256" key="1">
    <source>
        <dbReference type="ARBA" id="ARBA00004496"/>
    </source>
</evidence>
<dbReference type="FunFam" id="2.30.30.190:FF:000016">
    <property type="entry name" value="Tubulin-folding cofactor E"/>
    <property type="match status" value="1"/>
</dbReference>
<dbReference type="Gene3D" id="2.30.30.190">
    <property type="entry name" value="CAP Gly-rich-like domain"/>
    <property type="match status" value="1"/>
</dbReference>
<dbReference type="InterPro" id="IPR036859">
    <property type="entry name" value="CAP-Gly_dom_sf"/>
</dbReference>
<evidence type="ECO:0000256" key="7">
    <source>
        <dbReference type="ARBA" id="ARBA00023186"/>
    </source>
</evidence>
<dbReference type="InterPro" id="IPR000938">
    <property type="entry name" value="CAP-Gly_domain"/>
</dbReference>
<dbReference type="InterPro" id="IPR032675">
    <property type="entry name" value="LRR_dom_sf"/>
</dbReference>
<comment type="subcellular location">
    <subcellularLocation>
        <location evidence="1">Cytoplasm</location>
    </subcellularLocation>
</comment>
<dbReference type="AlphaFoldDB" id="A0A0N4YUH3"/>
<dbReference type="Pfam" id="PF01302">
    <property type="entry name" value="CAP_GLY"/>
    <property type="match status" value="1"/>
</dbReference>
<dbReference type="WBParaSite" id="NBR_0002089501-mRNA-1">
    <property type="protein sequence ID" value="NBR_0002089501-mRNA-1"/>
    <property type="gene ID" value="NBR_0002089501"/>
</dbReference>
<gene>
    <name evidence="11" type="ORF">NBR_LOCUS20896</name>
</gene>
<name>A0A0N4YUH3_NIPBR</name>
<dbReference type="PANTHER" id="PTHR18916">
    <property type="entry name" value="DYNACTIN 1-RELATED MICROTUBULE-BINDING"/>
    <property type="match status" value="1"/>
</dbReference>
<reference evidence="11 12" key="2">
    <citation type="submission" date="2018-11" db="EMBL/GenBank/DDBJ databases">
        <authorList>
            <consortium name="Pathogen Informatics"/>
        </authorList>
    </citation>
    <scope>NUCLEOTIDE SEQUENCE [LARGE SCALE GENOMIC DNA]</scope>
</reference>
<comment type="similarity">
    <text evidence="2">Belongs to the TBCE family.</text>
</comment>
<organism evidence="13">
    <name type="scientific">Nippostrongylus brasiliensis</name>
    <name type="common">Rat hookworm</name>
    <dbReference type="NCBI Taxonomy" id="27835"/>
    <lineage>
        <taxon>Eukaryota</taxon>
        <taxon>Metazoa</taxon>
        <taxon>Ecdysozoa</taxon>
        <taxon>Nematoda</taxon>
        <taxon>Chromadorea</taxon>
        <taxon>Rhabditida</taxon>
        <taxon>Rhabditina</taxon>
        <taxon>Rhabditomorpha</taxon>
        <taxon>Strongyloidea</taxon>
        <taxon>Heligmosomidae</taxon>
        <taxon>Nippostrongylus</taxon>
    </lineage>
</organism>
<dbReference type="SUPFAM" id="SSF74924">
    <property type="entry name" value="Cap-Gly domain"/>
    <property type="match status" value="1"/>
</dbReference>
<dbReference type="PROSITE" id="PS00845">
    <property type="entry name" value="CAP_GLY_1"/>
    <property type="match status" value="1"/>
</dbReference>
<evidence type="ECO:0000313" key="13">
    <source>
        <dbReference type="WBParaSite" id="NBR_0002089501-mRNA-1"/>
    </source>
</evidence>
<dbReference type="OMA" id="EVASICI"/>
<proteinExistence type="inferred from homology"/>
<evidence type="ECO:0000256" key="3">
    <source>
        <dbReference type="ARBA" id="ARBA00015004"/>
    </source>
</evidence>
<dbReference type="Proteomes" id="UP000271162">
    <property type="component" value="Unassembled WGS sequence"/>
</dbReference>
<evidence type="ECO:0000313" key="11">
    <source>
        <dbReference type="EMBL" id="VDL84634.1"/>
    </source>
</evidence>
<dbReference type="SUPFAM" id="SSF52075">
    <property type="entry name" value="Outer arm dynein light chain 1"/>
    <property type="match status" value="1"/>
</dbReference>
<evidence type="ECO:0000256" key="2">
    <source>
        <dbReference type="ARBA" id="ARBA00006286"/>
    </source>
</evidence>
<feature type="domain" description="CAP-Gly" evidence="10">
    <location>
        <begin position="21"/>
        <end position="65"/>
    </location>
</feature>
<keyword evidence="12" id="KW-1185">Reference proteome</keyword>
<evidence type="ECO:0000256" key="4">
    <source>
        <dbReference type="ARBA" id="ARBA00022490"/>
    </source>
</evidence>
<dbReference type="PROSITE" id="PS51450">
    <property type="entry name" value="LRR"/>
    <property type="match status" value="1"/>
</dbReference>
<comment type="subunit">
    <text evidence="8">Supercomplex made of cofactors A to E. Cofactors A and D function by capturing and stabilizing tubulin in a quasi-native conformation. Cofactor E binds to the cofactor D-tubulin complex; interaction with cofactor C then causes the release of tubulin polypeptides that are committed to the native state.</text>
</comment>
<accession>A0A0N4YUH3</accession>
<dbReference type="GO" id="GO:0005737">
    <property type="term" value="C:cytoplasm"/>
    <property type="evidence" value="ECO:0007669"/>
    <property type="project" value="UniProtKB-SubCell"/>
</dbReference>